<protein>
    <recommendedName>
        <fullName evidence="4">ATP synthase protein I</fullName>
    </recommendedName>
</protein>
<organism evidence="2 3">
    <name type="scientific">Propioniciclava sinopodophylli</name>
    <dbReference type="NCBI Taxonomy" id="1837344"/>
    <lineage>
        <taxon>Bacteria</taxon>
        <taxon>Bacillati</taxon>
        <taxon>Actinomycetota</taxon>
        <taxon>Actinomycetes</taxon>
        <taxon>Propionibacteriales</taxon>
        <taxon>Propionibacteriaceae</taxon>
        <taxon>Propioniciclava</taxon>
    </lineage>
</organism>
<evidence type="ECO:0000256" key="1">
    <source>
        <dbReference type="SAM" id="Phobius"/>
    </source>
</evidence>
<gene>
    <name evidence="2" type="ORF">ET989_08100</name>
</gene>
<feature type="transmembrane region" description="Helical" evidence="1">
    <location>
        <begin position="115"/>
        <end position="136"/>
    </location>
</feature>
<comment type="caution">
    <text evidence="2">The sequence shown here is derived from an EMBL/GenBank/DDBJ whole genome shotgun (WGS) entry which is preliminary data.</text>
</comment>
<dbReference type="EMBL" id="SDMQ01000007">
    <property type="protein sequence ID" value="TBT84620.1"/>
    <property type="molecule type" value="Genomic_DNA"/>
</dbReference>
<dbReference type="Proteomes" id="UP000292373">
    <property type="component" value="Unassembled WGS sequence"/>
</dbReference>
<sequence>MTEPGRRRPLSPHVRRAQQLLQAGLVGGHVAALTIVGLFLALGGPNAGATAAIGAAVTIVFYTIALGVQMAVADASPKVVLFAWFASYVTRVSLLGVCLAAVLANAERWAWLDPVALFVAVVGTVLGWLVLELFVYSRMRVPVYDDPS</sequence>
<evidence type="ECO:0008006" key="4">
    <source>
        <dbReference type="Google" id="ProtNLM"/>
    </source>
</evidence>
<keyword evidence="3" id="KW-1185">Reference proteome</keyword>
<keyword evidence="1" id="KW-0472">Membrane</keyword>
<name>A0A4Q9KD89_9ACTN</name>
<feature type="transmembrane region" description="Helical" evidence="1">
    <location>
        <begin position="80"/>
        <end position="103"/>
    </location>
</feature>
<dbReference type="AlphaFoldDB" id="A0A4Q9KD89"/>
<proteinExistence type="predicted"/>
<dbReference type="OrthoDB" id="3731180at2"/>
<accession>A0A4Q9KD89</accession>
<feature type="transmembrane region" description="Helical" evidence="1">
    <location>
        <begin position="20"/>
        <end position="42"/>
    </location>
</feature>
<keyword evidence="1" id="KW-0812">Transmembrane</keyword>
<feature type="transmembrane region" description="Helical" evidence="1">
    <location>
        <begin position="48"/>
        <end position="68"/>
    </location>
</feature>
<evidence type="ECO:0000313" key="2">
    <source>
        <dbReference type="EMBL" id="TBT84620.1"/>
    </source>
</evidence>
<evidence type="ECO:0000313" key="3">
    <source>
        <dbReference type="Proteomes" id="UP000292373"/>
    </source>
</evidence>
<dbReference type="RefSeq" id="WP_131168044.1">
    <property type="nucleotide sequence ID" value="NZ_SDMQ01000007.1"/>
</dbReference>
<reference evidence="2 3" key="1">
    <citation type="submission" date="2019-01" db="EMBL/GenBank/DDBJ databases">
        <title>Lactibacter flavus gen. nov., sp. nov., a novel bacterium of the family Propionibacteriaceae isolated from raw milk and dairy products.</title>
        <authorList>
            <person name="Huptas C."/>
            <person name="Wenning M."/>
            <person name="Breitenwieser F."/>
            <person name="Doll E."/>
            <person name="Von Neubeck M."/>
            <person name="Busse H.-J."/>
            <person name="Scherer S."/>
        </authorList>
    </citation>
    <scope>NUCLEOTIDE SEQUENCE [LARGE SCALE GENOMIC DNA]</scope>
    <source>
        <strain evidence="2 3">KCTC 33808</strain>
    </source>
</reference>
<keyword evidence="1" id="KW-1133">Transmembrane helix</keyword>